<feature type="signal peptide" evidence="1">
    <location>
        <begin position="1"/>
        <end position="30"/>
    </location>
</feature>
<dbReference type="RefSeq" id="WP_069398056.1">
    <property type="nucleotide sequence ID" value="NZ_JACKUN010000043.1"/>
</dbReference>
<gene>
    <name evidence="2" type="ORF">MSP7336_04090</name>
</gene>
<accession>A0A1E3SZX8</accession>
<dbReference type="PROSITE" id="PS51257">
    <property type="entry name" value="PROKAR_LIPOPROTEIN"/>
    <property type="match status" value="1"/>
</dbReference>
<dbReference type="EMBL" id="UEGW01000001">
    <property type="protein sequence ID" value="SRX95817.1"/>
    <property type="molecule type" value="Genomic_DNA"/>
</dbReference>
<dbReference type="STRING" id="29313.BHQ16_21190"/>
<evidence type="ECO:0000256" key="1">
    <source>
        <dbReference type="SAM" id="SignalP"/>
    </source>
</evidence>
<sequence length="170" mass="17844">MRALLATATTALVIIVSAGVAGCSPSAANAADLKVGDCLKLGGTADRPEATKVACGSRLSNFKVAARVAERSQCPRDVDSSYSMRNAFSDSSNTACLDIDWVVGGCMSVDPANNSDPVRVDCNDKSVPHRQRATQILHNLTDPVGVDQCASGVGYAYSERRFAVCVEDMV</sequence>
<keyword evidence="3" id="KW-1185">Reference proteome</keyword>
<name>A0A1E3SZX8_MYCSH</name>
<evidence type="ECO:0000313" key="2">
    <source>
        <dbReference type="EMBL" id="SRX95817.1"/>
    </source>
</evidence>
<feature type="chain" id="PRO_5014268183" description="Lipoprotein LppU" evidence="1">
    <location>
        <begin position="31"/>
        <end position="170"/>
    </location>
</feature>
<reference evidence="2 3" key="1">
    <citation type="submission" date="2018-05" db="EMBL/GenBank/DDBJ databases">
        <authorList>
            <consortium name="IHU Genomes"/>
        </authorList>
    </citation>
    <scope>NUCLEOTIDE SEQUENCE [LARGE SCALE GENOMIC DNA]</scope>
    <source>
        <strain evidence="2 3">P7336</strain>
    </source>
</reference>
<dbReference type="Proteomes" id="UP000252015">
    <property type="component" value="Unassembled WGS sequence"/>
</dbReference>
<proteinExistence type="predicted"/>
<keyword evidence="1" id="KW-0732">Signal</keyword>
<protein>
    <recommendedName>
        <fullName evidence="4">Lipoprotein LppU</fullName>
    </recommendedName>
</protein>
<organism evidence="2 3">
    <name type="scientific">Mycobacterium shimoidei</name>
    <dbReference type="NCBI Taxonomy" id="29313"/>
    <lineage>
        <taxon>Bacteria</taxon>
        <taxon>Bacillati</taxon>
        <taxon>Actinomycetota</taxon>
        <taxon>Actinomycetes</taxon>
        <taxon>Mycobacteriales</taxon>
        <taxon>Mycobacteriaceae</taxon>
        <taxon>Mycobacterium</taxon>
    </lineage>
</organism>
<dbReference type="AlphaFoldDB" id="A0A1E3SZX8"/>
<evidence type="ECO:0000313" key="3">
    <source>
        <dbReference type="Proteomes" id="UP000252015"/>
    </source>
</evidence>
<dbReference type="OrthoDB" id="3701210at2"/>
<evidence type="ECO:0008006" key="4">
    <source>
        <dbReference type="Google" id="ProtNLM"/>
    </source>
</evidence>